<evidence type="ECO:0000259" key="6">
    <source>
        <dbReference type="PROSITE" id="PS50021"/>
    </source>
</evidence>
<dbReference type="SMART" id="SM00323">
    <property type="entry name" value="RasGAP"/>
    <property type="match status" value="1"/>
</dbReference>
<dbReference type="SUPFAM" id="SSF47576">
    <property type="entry name" value="Calponin-homology domain, CH-domain"/>
    <property type="match status" value="1"/>
</dbReference>
<dbReference type="FunFam" id="1.10.506.10:FF:000004">
    <property type="entry name" value="IQ motif containing GTPase activating protein 1"/>
    <property type="match status" value="1"/>
</dbReference>
<dbReference type="InterPro" id="IPR023152">
    <property type="entry name" value="RasGAP_CS"/>
</dbReference>
<dbReference type="SUPFAM" id="SSF48350">
    <property type="entry name" value="GTPase activation domain, GAP"/>
    <property type="match status" value="1"/>
</dbReference>
<dbReference type="Pfam" id="PF00612">
    <property type="entry name" value="IQ"/>
    <property type="match status" value="4"/>
</dbReference>
<keyword evidence="3" id="KW-0112">Calmodulin-binding</keyword>
<dbReference type="GO" id="GO:0120025">
    <property type="term" value="C:plasma membrane bounded cell projection"/>
    <property type="evidence" value="ECO:0007669"/>
    <property type="project" value="UniProtKB-ARBA"/>
</dbReference>
<dbReference type="InterPro" id="IPR001715">
    <property type="entry name" value="CH_dom"/>
</dbReference>
<evidence type="ECO:0000256" key="2">
    <source>
        <dbReference type="ARBA" id="ARBA00022737"/>
    </source>
</evidence>
<dbReference type="PROSITE" id="PS50018">
    <property type="entry name" value="RAS_GTPASE_ACTIV_2"/>
    <property type="match status" value="1"/>
</dbReference>
<dbReference type="Pfam" id="PF00616">
    <property type="entry name" value="RasGAP"/>
    <property type="match status" value="1"/>
</dbReference>
<dbReference type="FunCoup" id="A0A7J8CR74">
    <property type="interactions" value="423"/>
</dbReference>
<dbReference type="InterPro" id="IPR036872">
    <property type="entry name" value="CH_dom_sf"/>
</dbReference>
<accession>A0A7J8CR74</accession>
<dbReference type="InterPro" id="IPR008936">
    <property type="entry name" value="Rho_GTPase_activation_prot"/>
</dbReference>
<dbReference type="Gene3D" id="1.10.418.10">
    <property type="entry name" value="Calponin-like domain"/>
    <property type="match status" value="1"/>
</dbReference>
<reference evidence="7 8" key="1">
    <citation type="journal article" date="2020" name="Nature">
        <title>Six reference-quality genomes reveal evolution of bat adaptations.</title>
        <authorList>
            <person name="Jebb D."/>
            <person name="Huang Z."/>
            <person name="Pippel M."/>
            <person name="Hughes G.M."/>
            <person name="Lavrichenko K."/>
            <person name="Devanna P."/>
            <person name="Winkler S."/>
            <person name="Jermiin L.S."/>
            <person name="Skirmuntt E.C."/>
            <person name="Katzourakis A."/>
            <person name="Burkitt-Gray L."/>
            <person name="Ray D.A."/>
            <person name="Sullivan K.A.M."/>
            <person name="Roscito J.G."/>
            <person name="Kirilenko B.M."/>
            <person name="Davalos L.M."/>
            <person name="Corthals A.P."/>
            <person name="Power M.L."/>
            <person name="Jones G."/>
            <person name="Ransome R.D."/>
            <person name="Dechmann D.K.N."/>
            <person name="Locatelli A.G."/>
            <person name="Puechmaille S.J."/>
            <person name="Fedrigo O."/>
            <person name="Jarvis E.D."/>
            <person name="Hiller M."/>
            <person name="Vernes S.C."/>
            <person name="Myers E.W."/>
            <person name="Teeling E.C."/>
        </authorList>
    </citation>
    <scope>NUCLEOTIDE SEQUENCE [LARGE SCALE GENOMIC DNA]</scope>
    <source>
        <strain evidence="7">MMolMol1</strain>
        <tissue evidence="7">Muscle</tissue>
    </source>
</reference>
<evidence type="ECO:0000256" key="1">
    <source>
        <dbReference type="ARBA" id="ARBA00022553"/>
    </source>
</evidence>
<dbReference type="EMBL" id="JACASF010000020">
    <property type="protein sequence ID" value="KAF6413381.1"/>
    <property type="molecule type" value="Genomic_DNA"/>
</dbReference>
<name>A0A7J8CR74_MOLMO</name>
<dbReference type="Pfam" id="PF03836">
    <property type="entry name" value="RasGAP_C"/>
    <property type="match status" value="1"/>
</dbReference>
<dbReference type="InterPro" id="IPR000593">
    <property type="entry name" value="RasGAP_C"/>
</dbReference>
<dbReference type="FunFam" id="1.10.418.10:FF:000013">
    <property type="entry name" value="IQ motif containing GTPase activating protein 1"/>
    <property type="match status" value="1"/>
</dbReference>
<keyword evidence="1" id="KW-0597">Phosphoprotein</keyword>
<proteinExistence type="predicted"/>
<dbReference type="InParanoid" id="A0A7J8CR74"/>
<dbReference type="SMART" id="SM00033">
    <property type="entry name" value="CH"/>
    <property type="match status" value="1"/>
</dbReference>
<dbReference type="GO" id="GO:0051015">
    <property type="term" value="F:actin filament binding"/>
    <property type="evidence" value="ECO:0007669"/>
    <property type="project" value="TreeGrafter"/>
</dbReference>
<dbReference type="CDD" id="cd00201">
    <property type="entry name" value="WW"/>
    <property type="match status" value="1"/>
</dbReference>
<protein>
    <submittedName>
        <fullName evidence="7">IQ motif containing GTPase activating protein 3</fullName>
    </submittedName>
</protein>
<dbReference type="PROSITE" id="PS50096">
    <property type="entry name" value="IQ"/>
    <property type="match status" value="4"/>
</dbReference>
<dbReference type="Gene3D" id="1.10.506.10">
    <property type="entry name" value="GTPase Activation - p120gap, domain 1"/>
    <property type="match status" value="1"/>
</dbReference>
<dbReference type="PANTHER" id="PTHR14149">
    <property type="entry name" value="RAS GTPASE-ACTIVATING PROTEIN WITH IQ MOTIF"/>
    <property type="match status" value="1"/>
</dbReference>
<sequence length="1632" mass="184670">MEGRGAGPGRAVYERLTAEEMDEQRRQNVAYQYLCRLEEAKRWMEACLKEELPSPVELEENLRNGVLLAKLGHCFAPSVVPLKKIYDVEQLRYQATGLHFRHTDNINFWLSAIAHIGLPSTFFPETTDIYDKKNMPRVVYCIHALSLFLFRLGLAPQIHDLYGKVKFTAEELSNMASELAKYGLQLPAFSKIGGILANELSVDEAAVHAAVLAINEAVERGVVEDTLAALKNPSALLENLREPLAAVYQELLAQAKMEKAANARNCIDGESQDIYDCYLTQAEIQGNINHVNVHGALEVVDDALERQNPEALLEALQDPALALRGVRRDFANWYLEQLSSDREQKAQELGLVGLLEKEEVQAGVATANMKGDQEQAMLQAVRRINRAIQKGVAADTVKELMCPEAQLPPVYASAAAVYQQELAVLQRQQQGDLGQEELFVAVEMLSAVVLINQALEARDASGFWSSLVNPATGLAGVEGENAQRYFDALVKLRQGHGVDGAFLSWNDLQATVSQVNTQVQEETNQVLAVSLINEALNQDNPEKTLSALLLPSAGLDNVSLPVAPRYHLLLMAAKRQKAQGTGDPGAVLWLEEIRQEVVRANQDTNTAQRMALGVAAINQAIKEGRAAQTERVLRNPTVALRGVVPDCADSYQRVLEGAMAKKRRPGDTAFWVQHDMKDGTAYYFHLQTFQGTWERPVGCRFNTSHLTREEIQSAITKVTAAHDRQQLWKANVGFVIQLQACLRGFLVRQKFAEHLHFLRTGLPAVITIQAHWRSYRQRKIYVERLQYLKANVDAVIKIQAWARMWAARRQYRRRLGYFQKNVNSVVKIQAFFRARKARDDYRMLVHTPHPPLGVVRRFVHLLNQSQQDFLAEAELLKLQEEVVRKIRSNQQLEQDLNLMDIKIGLLVKNRITLQEVVSHCKKLTKKNKEQLSDMMVLDKQKGLKSLSKEKRQKLEAYQHLFYLLQTQPIYLAKLIFQMPQNKTTKFMESVIFSLYNYASNRREAYLLLQLFKTALQEEIKSKVEQPQDMVTGNPTVVRLVVRFYRNGRGQSALREILGKVIQDVLEDKMLSIHTDPVHIYKSWINQTEAQTGQRSHLPYNVTPEQALSHPEVQRRLDISLRNLLAITDKFLTAIISSVDQIPYGMRYVAKVLKMTLTEKFPDAMENEVYKVVGNLLYYRFLNPAVVAPDAFDIVAMAAGGALATPQRHTLGAVAQLLQHAAAGKTFSGESQHLRVLNDHLEEMYLKFRRFICRACQVPEPEERFAMDEYSDMVAVAKPMVYITMGELVNTHRLLLEHQDWIAPDHLDPLHELLEDLGEMPTVPDLIGENVATDGSLDLSKLEVSLTLTNKFEGLETDANDTSARSLLLSTKQLLADIMQFHPGDSFEEMLSLPVSCTQEAAHKRLMCQRQACAAQNSEPLRRHRSLRADSLLPLAEKQRRVLRNLRRLESLGLVSASDGYQGLVDELAKDIRNQRRHRQWRKAELVKLQATLQGLSTKTTFYEEQGDYYSQYIRACLGHLAPGSKSSGKGKKQLSLHYTAAQLLEKGVLVEIEDLPTSHFRNVIFDITPGDEAGKFEVNAKFLGVDMERFQLHYQDLLQLQYEGVAVMKFFNKAKVNVNLLIFLLNKKFLRK</sequence>
<dbReference type="PANTHER" id="PTHR14149:SF10">
    <property type="entry name" value="RAS GTPASE-ACTIVATING-LIKE PROTEIN IQGAP3"/>
    <property type="match status" value="1"/>
</dbReference>
<dbReference type="PROSITE" id="PS00509">
    <property type="entry name" value="RAS_GTPASE_ACTIV_1"/>
    <property type="match status" value="1"/>
</dbReference>
<dbReference type="PROSITE" id="PS01159">
    <property type="entry name" value="WW_DOMAIN_1"/>
    <property type="match status" value="1"/>
</dbReference>
<keyword evidence="2" id="KW-0677">Repeat</keyword>
<dbReference type="GO" id="GO:0005516">
    <property type="term" value="F:calmodulin binding"/>
    <property type="evidence" value="ECO:0007669"/>
    <property type="project" value="UniProtKB-KW"/>
</dbReference>
<feature type="domain" description="Calponin-homology (CH)" evidence="6">
    <location>
        <begin position="34"/>
        <end position="149"/>
    </location>
</feature>
<dbReference type="Proteomes" id="UP000550707">
    <property type="component" value="Unassembled WGS sequence"/>
</dbReference>
<gene>
    <name evidence="7" type="ORF">HJG59_006896</name>
</gene>
<keyword evidence="8" id="KW-1185">Reference proteome</keyword>
<dbReference type="GO" id="GO:0005938">
    <property type="term" value="C:cell cortex"/>
    <property type="evidence" value="ECO:0007669"/>
    <property type="project" value="TreeGrafter"/>
</dbReference>
<evidence type="ECO:0000313" key="8">
    <source>
        <dbReference type="Proteomes" id="UP000550707"/>
    </source>
</evidence>
<dbReference type="PROSITE" id="PS50020">
    <property type="entry name" value="WW_DOMAIN_2"/>
    <property type="match status" value="1"/>
</dbReference>
<dbReference type="InterPro" id="IPR001936">
    <property type="entry name" value="RasGAP_dom"/>
</dbReference>
<dbReference type="SUPFAM" id="SSF143885">
    <property type="entry name" value="RGC domain-like"/>
    <property type="match status" value="1"/>
</dbReference>
<evidence type="ECO:0000259" key="5">
    <source>
        <dbReference type="PROSITE" id="PS50020"/>
    </source>
</evidence>
<evidence type="ECO:0000256" key="3">
    <source>
        <dbReference type="ARBA" id="ARBA00022860"/>
    </source>
</evidence>
<dbReference type="InterPro" id="IPR000048">
    <property type="entry name" value="IQ_motif_EF-hand-BS"/>
</dbReference>
<dbReference type="GO" id="GO:0005096">
    <property type="term" value="F:GTPase activator activity"/>
    <property type="evidence" value="ECO:0007669"/>
    <property type="project" value="TreeGrafter"/>
</dbReference>
<dbReference type="Pfam" id="PF00307">
    <property type="entry name" value="CH"/>
    <property type="match status" value="1"/>
</dbReference>
<organism evidence="7 8">
    <name type="scientific">Molossus molossus</name>
    <name type="common">Pallas' mastiff bat</name>
    <name type="synonym">Vespertilio molossus</name>
    <dbReference type="NCBI Taxonomy" id="27622"/>
    <lineage>
        <taxon>Eukaryota</taxon>
        <taxon>Metazoa</taxon>
        <taxon>Chordata</taxon>
        <taxon>Craniata</taxon>
        <taxon>Vertebrata</taxon>
        <taxon>Euteleostomi</taxon>
        <taxon>Mammalia</taxon>
        <taxon>Eutheria</taxon>
        <taxon>Laurasiatheria</taxon>
        <taxon>Chiroptera</taxon>
        <taxon>Yangochiroptera</taxon>
        <taxon>Molossidae</taxon>
        <taxon>Molossus</taxon>
    </lineage>
</organism>
<dbReference type="Gene3D" id="1.20.5.190">
    <property type="match status" value="2"/>
</dbReference>
<feature type="domain" description="WW" evidence="5">
    <location>
        <begin position="671"/>
        <end position="698"/>
    </location>
</feature>
<feature type="domain" description="Ras-GAP" evidence="4">
    <location>
        <begin position="989"/>
        <end position="1222"/>
    </location>
</feature>
<comment type="caution">
    <text evidence="7">The sequence shown here is derived from an EMBL/GenBank/DDBJ whole genome shotgun (WGS) entry which is preliminary data.</text>
</comment>
<evidence type="ECO:0000259" key="4">
    <source>
        <dbReference type="PROSITE" id="PS50018"/>
    </source>
</evidence>
<dbReference type="PROSITE" id="PS50021">
    <property type="entry name" value="CH"/>
    <property type="match status" value="1"/>
</dbReference>
<dbReference type="FunFam" id="1.20.5.190:FF:000033">
    <property type="entry name" value="IQ motif containing GTPase activating protein 3"/>
    <property type="match status" value="1"/>
</dbReference>
<dbReference type="InterPro" id="IPR001202">
    <property type="entry name" value="WW_dom"/>
</dbReference>
<dbReference type="SMART" id="SM00015">
    <property type="entry name" value="IQ"/>
    <property type="match status" value="4"/>
</dbReference>
<evidence type="ECO:0000313" key="7">
    <source>
        <dbReference type="EMBL" id="KAF6413381.1"/>
    </source>
</evidence>
<dbReference type="GO" id="GO:1903479">
    <property type="term" value="P:mitotic actomyosin contractile ring assembly actin filament organization"/>
    <property type="evidence" value="ECO:0007669"/>
    <property type="project" value="TreeGrafter"/>
</dbReference>